<evidence type="ECO:0000313" key="2">
    <source>
        <dbReference type="EMBL" id="GFS17600.1"/>
    </source>
</evidence>
<name>A0AAV4J6Y3_9GAST</name>
<evidence type="ECO:0000256" key="1">
    <source>
        <dbReference type="SAM" id="MobiDB-lite"/>
    </source>
</evidence>
<comment type="caution">
    <text evidence="2">The sequence shown here is derived from an EMBL/GenBank/DDBJ whole genome shotgun (WGS) entry which is preliminary data.</text>
</comment>
<dbReference type="Proteomes" id="UP000762676">
    <property type="component" value="Unassembled WGS sequence"/>
</dbReference>
<feature type="compositionally biased region" description="Polar residues" evidence="1">
    <location>
        <begin position="88"/>
        <end position="108"/>
    </location>
</feature>
<dbReference type="AlphaFoldDB" id="A0AAV4J6Y3"/>
<dbReference type="EMBL" id="BMAT01002961">
    <property type="protein sequence ID" value="GFS17600.1"/>
    <property type="molecule type" value="Genomic_DNA"/>
</dbReference>
<sequence>MYSPGGRLWSMLTQLTHDDEGHYDHQAADDASEEDQGCHPGRYRGPSLSSLIHHGKQGKRAGQVNKIFTNLYKLMDITIKSKIASVKFGQSNNTLQRQSQDTLASSRPSSKHNSEI</sequence>
<evidence type="ECO:0000313" key="3">
    <source>
        <dbReference type="Proteomes" id="UP000762676"/>
    </source>
</evidence>
<feature type="region of interest" description="Disordered" evidence="1">
    <location>
        <begin position="88"/>
        <end position="116"/>
    </location>
</feature>
<accession>A0AAV4J6Y3</accession>
<gene>
    <name evidence="2" type="ORF">ElyMa_001500700</name>
</gene>
<protein>
    <submittedName>
        <fullName evidence="2">Uncharacterized protein</fullName>
    </submittedName>
</protein>
<keyword evidence="3" id="KW-1185">Reference proteome</keyword>
<proteinExistence type="predicted"/>
<feature type="region of interest" description="Disordered" evidence="1">
    <location>
        <begin position="20"/>
        <end position="56"/>
    </location>
</feature>
<organism evidence="2 3">
    <name type="scientific">Elysia marginata</name>
    <dbReference type="NCBI Taxonomy" id="1093978"/>
    <lineage>
        <taxon>Eukaryota</taxon>
        <taxon>Metazoa</taxon>
        <taxon>Spiralia</taxon>
        <taxon>Lophotrochozoa</taxon>
        <taxon>Mollusca</taxon>
        <taxon>Gastropoda</taxon>
        <taxon>Heterobranchia</taxon>
        <taxon>Euthyneura</taxon>
        <taxon>Panpulmonata</taxon>
        <taxon>Sacoglossa</taxon>
        <taxon>Placobranchoidea</taxon>
        <taxon>Plakobranchidae</taxon>
        <taxon>Elysia</taxon>
    </lineage>
</organism>
<reference evidence="2 3" key="1">
    <citation type="journal article" date="2021" name="Elife">
        <title>Chloroplast acquisition without the gene transfer in kleptoplastic sea slugs, Plakobranchus ocellatus.</title>
        <authorList>
            <person name="Maeda T."/>
            <person name="Takahashi S."/>
            <person name="Yoshida T."/>
            <person name="Shimamura S."/>
            <person name="Takaki Y."/>
            <person name="Nagai Y."/>
            <person name="Toyoda A."/>
            <person name="Suzuki Y."/>
            <person name="Arimoto A."/>
            <person name="Ishii H."/>
            <person name="Satoh N."/>
            <person name="Nishiyama T."/>
            <person name="Hasebe M."/>
            <person name="Maruyama T."/>
            <person name="Minagawa J."/>
            <person name="Obokata J."/>
            <person name="Shigenobu S."/>
        </authorList>
    </citation>
    <scope>NUCLEOTIDE SEQUENCE [LARGE SCALE GENOMIC DNA]</scope>
</reference>